<sequence>MDKLKKAQKDEFAVSFAILALYDGSAEVTGEQINTLLEATGNTEVAPYYPIIFSNFLNTPEKIAEMIASPGAGGGGGGGGGAGGDAGGEAAEEVKEEEAEEEEAEIGGGMDMFGADGGDGGDY</sequence>
<dbReference type="AlphaFoldDB" id="A0AAD2FEY1"/>
<feature type="compositionally biased region" description="Gly residues" evidence="4">
    <location>
        <begin position="71"/>
        <end position="87"/>
    </location>
</feature>
<keyword evidence="6" id="KW-1185">Reference proteome</keyword>
<protein>
    <recommendedName>
        <fullName evidence="7">60S acidic ribosomal protein P1</fullName>
    </recommendedName>
</protein>
<dbReference type="Proteomes" id="UP001295423">
    <property type="component" value="Unassembled WGS sequence"/>
</dbReference>
<evidence type="ECO:0000313" key="5">
    <source>
        <dbReference type="EMBL" id="CAJ1895597.1"/>
    </source>
</evidence>
<proteinExistence type="inferred from homology"/>
<feature type="compositionally biased region" description="Gly residues" evidence="4">
    <location>
        <begin position="106"/>
        <end position="123"/>
    </location>
</feature>
<evidence type="ECO:0000313" key="6">
    <source>
        <dbReference type="Proteomes" id="UP001295423"/>
    </source>
</evidence>
<reference evidence="5" key="1">
    <citation type="submission" date="2023-08" db="EMBL/GenBank/DDBJ databases">
        <authorList>
            <person name="Audoor S."/>
            <person name="Bilcke G."/>
        </authorList>
    </citation>
    <scope>NUCLEOTIDE SEQUENCE</scope>
</reference>
<accession>A0AAD2FEY1</accession>
<dbReference type="InterPro" id="IPR038716">
    <property type="entry name" value="P1/P2_N_sf"/>
</dbReference>
<comment type="similarity">
    <text evidence="1">Belongs to the eukaryotic ribosomal protein P1/P2 family.</text>
</comment>
<dbReference type="GO" id="GO:1990904">
    <property type="term" value="C:ribonucleoprotein complex"/>
    <property type="evidence" value="ECO:0007669"/>
    <property type="project" value="UniProtKB-KW"/>
</dbReference>
<evidence type="ECO:0008006" key="7">
    <source>
        <dbReference type="Google" id="ProtNLM"/>
    </source>
</evidence>
<dbReference type="EMBL" id="CAKOGP040000001">
    <property type="protein sequence ID" value="CAJ1895597.1"/>
    <property type="molecule type" value="Genomic_DNA"/>
</dbReference>
<keyword evidence="3" id="KW-0687">Ribonucleoprotein</keyword>
<feature type="compositionally biased region" description="Acidic residues" evidence="4">
    <location>
        <begin position="90"/>
        <end position="105"/>
    </location>
</feature>
<evidence type="ECO:0000256" key="2">
    <source>
        <dbReference type="ARBA" id="ARBA00022980"/>
    </source>
</evidence>
<dbReference type="GO" id="GO:0005840">
    <property type="term" value="C:ribosome"/>
    <property type="evidence" value="ECO:0007669"/>
    <property type="project" value="UniProtKB-KW"/>
</dbReference>
<dbReference type="Pfam" id="PF00428">
    <property type="entry name" value="Ribosomal_60s"/>
    <property type="match status" value="1"/>
</dbReference>
<evidence type="ECO:0000256" key="1">
    <source>
        <dbReference type="ARBA" id="ARBA00005436"/>
    </source>
</evidence>
<comment type="caution">
    <text evidence="5">The sequence shown here is derived from an EMBL/GenBank/DDBJ whole genome shotgun (WGS) entry which is preliminary data.</text>
</comment>
<feature type="region of interest" description="Disordered" evidence="4">
    <location>
        <begin position="67"/>
        <end position="123"/>
    </location>
</feature>
<name>A0AAD2FEY1_9STRA</name>
<organism evidence="5 6">
    <name type="scientific">Cylindrotheca closterium</name>
    <dbReference type="NCBI Taxonomy" id="2856"/>
    <lineage>
        <taxon>Eukaryota</taxon>
        <taxon>Sar</taxon>
        <taxon>Stramenopiles</taxon>
        <taxon>Ochrophyta</taxon>
        <taxon>Bacillariophyta</taxon>
        <taxon>Bacillariophyceae</taxon>
        <taxon>Bacillariophycidae</taxon>
        <taxon>Bacillariales</taxon>
        <taxon>Bacillariaceae</taxon>
        <taxon>Cylindrotheca</taxon>
    </lineage>
</organism>
<dbReference type="Gene3D" id="1.10.10.1410">
    <property type="match status" value="1"/>
</dbReference>
<evidence type="ECO:0000256" key="4">
    <source>
        <dbReference type="SAM" id="MobiDB-lite"/>
    </source>
</evidence>
<evidence type="ECO:0000256" key="3">
    <source>
        <dbReference type="ARBA" id="ARBA00023274"/>
    </source>
</evidence>
<gene>
    <name evidence="5" type="ORF">CYCCA115_LOCUS178</name>
</gene>
<keyword evidence="2" id="KW-0689">Ribosomal protein</keyword>